<accession>A0A6N6JJ86</accession>
<keyword evidence="2" id="KW-0560">Oxidoreductase</keyword>
<keyword evidence="2" id="KW-0503">Monooxygenase</keyword>
<evidence type="ECO:0000313" key="2">
    <source>
        <dbReference type="EMBL" id="GFE65338.1"/>
    </source>
</evidence>
<protein>
    <submittedName>
        <fullName evidence="2">Monooxygenase</fullName>
    </submittedName>
</protein>
<dbReference type="GO" id="GO:0004497">
    <property type="term" value="F:monooxygenase activity"/>
    <property type="evidence" value="ECO:0007669"/>
    <property type="project" value="UniProtKB-KW"/>
</dbReference>
<feature type="transmembrane region" description="Helical" evidence="1">
    <location>
        <begin position="145"/>
        <end position="162"/>
    </location>
</feature>
<organism evidence="2 3">
    <name type="scientific">Litoreibacter roseus</name>
    <dbReference type="NCBI Taxonomy" id="2601869"/>
    <lineage>
        <taxon>Bacteria</taxon>
        <taxon>Pseudomonadati</taxon>
        <taxon>Pseudomonadota</taxon>
        <taxon>Alphaproteobacteria</taxon>
        <taxon>Rhodobacterales</taxon>
        <taxon>Roseobacteraceae</taxon>
        <taxon>Litoreibacter</taxon>
    </lineage>
</organism>
<reference evidence="2 3" key="1">
    <citation type="submission" date="2019-12" db="EMBL/GenBank/DDBJ databases">
        <title>Litoreibacter badius sp. nov., a novel bacteriochlorophyll a-containing bacterium in the genus Litoreibacter.</title>
        <authorList>
            <person name="Kanamuro M."/>
            <person name="Takabe Y."/>
            <person name="Mori K."/>
            <person name="Takaichi S."/>
            <person name="Hanada S."/>
        </authorList>
    </citation>
    <scope>NUCLEOTIDE SEQUENCE [LARGE SCALE GENOMIC DNA]</scope>
    <source>
        <strain evidence="2 3">K6</strain>
    </source>
</reference>
<keyword evidence="1" id="KW-0472">Membrane</keyword>
<dbReference type="PANTHER" id="PTHR38457">
    <property type="entry name" value="REGULATOR ABRB-RELATED"/>
    <property type="match status" value="1"/>
</dbReference>
<keyword evidence="1" id="KW-0812">Transmembrane</keyword>
<name>A0A6N6JJ86_9RHOB</name>
<gene>
    <name evidence="2" type="ORF">KIN_24120</name>
</gene>
<feature type="transmembrane region" description="Helical" evidence="1">
    <location>
        <begin position="78"/>
        <end position="100"/>
    </location>
</feature>
<feature type="transmembrane region" description="Helical" evidence="1">
    <location>
        <begin position="302"/>
        <end position="331"/>
    </location>
</feature>
<evidence type="ECO:0000313" key="3">
    <source>
        <dbReference type="Proteomes" id="UP000436822"/>
    </source>
</evidence>
<dbReference type="RefSeq" id="WP_159807176.1">
    <property type="nucleotide sequence ID" value="NZ_BLJE01000002.1"/>
</dbReference>
<sequence length="337" mass="35264">MINVALTLTFSLVGVAAFSAIGLPLPWLLGPMFACLIAALAGFPLRGTPMISDTMRTILGVAVGASITPAVIDRLDQMALSISFIPLFILLSGAVGFPYFRRIWGFDPATSYYSAMPGGLQDMLIFGEEAGGNPRILSLIHATRVLLVVTALPMAMAIMFEIDLSQPPGAPATSIPVSELLIMVAIGIVGWRIASAVGLFGASILGPLILATVASLTDVLHHRPPAEAILAAQFFIGMGVGVKYVGITALELRRVLTAAAGYTVLLGILSVIFASAVVSWGFAPQTEAILAFAPGGQAEMTVLAIVAGADVAFVVTHHLMRLVVVIVGAPLMRRLFF</sequence>
<dbReference type="Pfam" id="PF05145">
    <property type="entry name" value="AbrB"/>
    <property type="match status" value="1"/>
</dbReference>
<dbReference type="PIRSF" id="PIRSF038991">
    <property type="entry name" value="Protein_AbrB"/>
    <property type="match status" value="1"/>
</dbReference>
<keyword evidence="1" id="KW-1133">Transmembrane helix</keyword>
<feature type="transmembrane region" description="Helical" evidence="1">
    <location>
        <begin position="228"/>
        <end position="247"/>
    </location>
</feature>
<dbReference type="OrthoDB" id="7157734at2"/>
<feature type="transmembrane region" description="Helical" evidence="1">
    <location>
        <begin position="259"/>
        <end position="282"/>
    </location>
</feature>
<dbReference type="AlphaFoldDB" id="A0A6N6JJ86"/>
<dbReference type="InterPro" id="IPR007820">
    <property type="entry name" value="AbrB_fam"/>
</dbReference>
<dbReference type="EMBL" id="BLJE01000002">
    <property type="protein sequence ID" value="GFE65338.1"/>
    <property type="molecule type" value="Genomic_DNA"/>
</dbReference>
<proteinExistence type="predicted"/>
<dbReference type="GO" id="GO:0016020">
    <property type="term" value="C:membrane"/>
    <property type="evidence" value="ECO:0007669"/>
    <property type="project" value="InterPro"/>
</dbReference>
<feature type="transmembrane region" description="Helical" evidence="1">
    <location>
        <begin position="196"/>
        <end position="216"/>
    </location>
</feature>
<dbReference type="GO" id="GO:0010468">
    <property type="term" value="P:regulation of gene expression"/>
    <property type="evidence" value="ECO:0007669"/>
    <property type="project" value="InterPro"/>
</dbReference>
<comment type="caution">
    <text evidence="2">The sequence shown here is derived from an EMBL/GenBank/DDBJ whole genome shotgun (WGS) entry which is preliminary data.</text>
</comment>
<dbReference type="PANTHER" id="PTHR38457:SF1">
    <property type="entry name" value="REGULATOR ABRB-RELATED"/>
    <property type="match status" value="1"/>
</dbReference>
<evidence type="ECO:0000256" key="1">
    <source>
        <dbReference type="SAM" id="Phobius"/>
    </source>
</evidence>
<keyword evidence="3" id="KW-1185">Reference proteome</keyword>
<feature type="transmembrane region" description="Helical" evidence="1">
    <location>
        <begin position="168"/>
        <end position="189"/>
    </location>
</feature>
<dbReference type="Proteomes" id="UP000436822">
    <property type="component" value="Unassembled WGS sequence"/>
</dbReference>